<organism evidence="2 3">
    <name type="scientific">Sphingobium phenoxybenzoativorans</name>
    <dbReference type="NCBI Taxonomy" id="1592790"/>
    <lineage>
        <taxon>Bacteria</taxon>
        <taxon>Pseudomonadati</taxon>
        <taxon>Pseudomonadota</taxon>
        <taxon>Alphaproteobacteria</taxon>
        <taxon>Sphingomonadales</taxon>
        <taxon>Sphingomonadaceae</taxon>
        <taxon>Sphingobium</taxon>
    </lineage>
</organism>
<feature type="transmembrane region" description="Helical" evidence="1">
    <location>
        <begin position="30"/>
        <end position="53"/>
    </location>
</feature>
<dbReference type="Proteomes" id="UP000681425">
    <property type="component" value="Chromosome"/>
</dbReference>
<accession>A0A975K8G9</accession>
<reference evidence="2" key="1">
    <citation type="submission" date="2021-04" db="EMBL/GenBank/DDBJ databases">
        <title>Isolation of p-tert-butylphenol degrading bacteria Sphingobium phenoxybenzoativorans Tas13 from active sludge.</title>
        <authorList>
            <person name="Li Y."/>
        </authorList>
    </citation>
    <scope>NUCLEOTIDE SEQUENCE</scope>
    <source>
        <strain evidence="2">Tas13</strain>
    </source>
</reference>
<keyword evidence="1" id="KW-0472">Membrane</keyword>
<keyword evidence="1" id="KW-0812">Transmembrane</keyword>
<sequence length="96" mass="10558">MSHHPDLTTKEGRKAYKHELRMVAVRPRRVGLLLLGVAMILAALPLSGVHSLLGWSPRFLALGAVALATPFLVAAALLRGRYHKRRLNGEAPHLPR</sequence>
<keyword evidence="1" id="KW-1133">Transmembrane helix</keyword>
<gene>
    <name evidence="2" type="ORF">KFK14_00370</name>
</gene>
<proteinExistence type="predicted"/>
<name>A0A975K8G9_9SPHN</name>
<dbReference type="EMBL" id="CP073910">
    <property type="protein sequence ID" value="QUT06003.1"/>
    <property type="molecule type" value="Genomic_DNA"/>
</dbReference>
<keyword evidence="3" id="KW-1185">Reference proteome</keyword>
<evidence type="ECO:0000313" key="3">
    <source>
        <dbReference type="Proteomes" id="UP000681425"/>
    </source>
</evidence>
<evidence type="ECO:0000313" key="2">
    <source>
        <dbReference type="EMBL" id="QUT06003.1"/>
    </source>
</evidence>
<dbReference type="AlphaFoldDB" id="A0A975K8G9"/>
<feature type="transmembrane region" description="Helical" evidence="1">
    <location>
        <begin position="59"/>
        <end position="78"/>
    </location>
</feature>
<dbReference type="KEGG" id="spph:KFK14_00370"/>
<dbReference type="RefSeq" id="WP_212609473.1">
    <property type="nucleotide sequence ID" value="NZ_CP073910.1"/>
</dbReference>
<evidence type="ECO:0000256" key="1">
    <source>
        <dbReference type="SAM" id="Phobius"/>
    </source>
</evidence>
<protein>
    <submittedName>
        <fullName evidence="2">Uncharacterized protein</fullName>
    </submittedName>
</protein>